<sequence>MKSLVFTMMALVVLAPSLDAYAQLGKGDSPFERNFGDVKFLDAYFGTLDQKIEVTPGDKNVPLTVVFANVGSQDITGIKGQLLLPLGFSSSDGKGALIFADSNSESLAGKHFSLTFFVNLDKGVPVQQFPATVKVDYTRLRESGQRNAFFDFDFKVTGESILNLKAGNPFLTSLKNNEVTIQITNTGTAPLSNVKVVLQNTQTSVSATANPITNVESVVFDQNEWDIGTIDAKSSKKFTFSVYVPENVKTETLHTPLQVSYFNAHGDKIDDTRTVDFYINGLIDAKIYDIKVIELSGTQTIIGDIINEGNINALFAFVTLEPLEGSNIKKVTQFIDELETDSPVPFNIPVEFDGEPKYGDHTIKVTVRYKDDLRVEHLVSEIATINLKDLTAKPEPTAADFAPGIIGLAIAGIAGVIIYKKIKKRKQAQSESS</sequence>
<keyword evidence="1" id="KW-0472">Membrane</keyword>
<evidence type="ECO:0008006" key="4">
    <source>
        <dbReference type="Google" id="ProtNLM"/>
    </source>
</evidence>
<gene>
    <name evidence="2" type="ORF">SU86_005750</name>
</gene>
<organism evidence="2 3">
    <name type="scientific">Candidatus Nitrosotenuis cloacae</name>
    <dbReference type="NCBI Taxonomy" id="1603555"/>
    <lineage>
        <taxon>Archaea</taxon>
        <taxon>Nitrososphaerota</taxon>
        <taxon>Candidatus Nitrosotenuis</taxon>
    </lineage>
</organism>
<dbReference type="STRING" id="1603555.SU86_005750"/>
<keyword evidence="1" id="KW-0812">Transmembrane</keyword>
<dbReference type="PANTHER" id="PTHR35902">
    <property type="entry name" value="S-LAYER DOMAIN-LIKE PROTEIN-RELATED"/>
    <property type="match status" value="1"/>
</dbReference>
<dbReference type="AlphaFoldDB" id="A0A3G1B2T6"/>
<dbReference type="GeneID" id="24875902"/>
<feature type="transmembrane region" description="Helical" evidence="1">
    <location>
        <begin position="401"/>
        <end position="419"/>
    </location>
</feature>
<proteinExistence type="predicted"/>
<evidence type="ECO:0000256" key="1">
    <source>
        <dbReference type="SAM" id="Phobius"/>
    </source>
</evidence>
<keyword evidence="3" id="KW-1185">Reference proteome</keyword>
<accession>A0A3G1B2T6</accession>
<dbReference type="EMBL" id="CP011097">
    <property type="protein sequence ID" value="AJZ75949.1"/>
    <property type="molecule type" value="Genomic_DNA"/>
</dbReference>
<dbReference type="PANTHER" id="PTHR35902:SF3">
    <property type="entry name" value="NPCBM-ASSOCIATED, NEW3 DOMAIN OF ALPHA-GALACTOSIDASE"/>
    <property type="match status" value="1"/>
</dbReference>
<keyword evidence="1" id="KW-1133">Transmembrane helix</keyword>
<name>A0A3G1B2T6_9ARCH</name>
<reference evidence="2 3" key="1">
    <citation type="journal article" date="2016" name="Sci. Rep.">
        <title>A novel ammonia-oxidizing archaeon from wastewater treatment plant: Its enrichment, physiological and genomic characteristics.</title>
        <authorList>
            <person name="Li Y."/>
            <person name="Ding K."/>
            <person name="Wen X."/>
            <person name="Zhang B."/>
            <person name="Shen B."/>
            <person name="Yang Y."/>
        </authorList>
    </citation>
    <scope>NUCLEOTIDE SEQUENCE [LARGE SCALE GENOMIC DNA]</scope>
    <source>
        <strain evidence="2 3">SAT1</strain>
    </source>
</reference>
<dbReference type="KEGG" id="tah:SU86_005750"/>
<dbReference type="OrthoDB" id="10550at2157"/>
<protein>
    <recommendedName>
        <fullName evidence="4">CARDB domain-containing protein</fullName>
    </recommendedName>
</protein>
<dbReference type="RefSeq" id="WP_048188813.1">
    <property type="nucleotide sequence ID" value="NZ_CP011097.1"/>
</dbReference>
<evidence type="ECO:0000313" key="2">
    <source>
        <dbReference type="EMBL" id="AJZ75949.1"/>
    </source>
</evidence>
<evidence type="ECO:0000313" key="3">
    <source>
        <dbReference type="Proteomes" id="UP000266745"/>
    </source>
</evidence>
<dbReference type="Proteomes" id="UP000266745">
    <property type="component" value="Chromosome"/>
</dbReference>